<feature type="region of interest" description="Disordered" evidence="1">
    <location>
        <begin position="1"/>
        <end position="26"/>
    </location>
</feature>
<evidence type="ECO:0000256" key="1">
    <source>
        <dbReference type="SAM" id="MobiDB-lite"/>
    </source>
</evidence>
<evidence type="ECO:0000313" key="3">
    <source>
        <dbReference type="Proteomes" id="UP000239757"/>
    </source>
</evidence>
<accession>A0A2P5Y761</accession>
<organism evidence="2 3">
    <name type="scientific">Gossypium barbadense</name>
    <name type="common">Sea Island cotton</name>
    <name type="synonym">Hibiscus barbadensis</name>
    <dbReference type="NCBI Taxonomy" id="3634"/>
    <lineage>
        <taxon>Eukaryota</taxon>
        <taxon>Viridiplantae</taxon>
        <taxon>Streptophyta</taxon>
        <taxon>Embryophyta</taxon>
        <taxon>Tracheophyta</taxon>
        <taxon>Spermatophyta</taxon>
        <taxon>Magnoliopsida</taxon>
        <taxon>eudicotyledons</taxon>
        <taxon>Gunneridae</taxon>
        <taxon>Pentapetalae</taxon>
        <taxon>rosids</taxon>
        <taxon>malvids</taxon>
        <taxon>Malvales</taxon>
        <taxon>Malvaceae</taxon>
        <taxon>Malvoideae</taxon>
        <taxon>Gossypium</taxon>
    </lineage>
</organism>
<sequence>MPSSRGKKAAVPASKKRKGASSSLGPTVEVRHPFLRFPIWPQEELFQILRAQPLIAGHYIDWATIEQVQLADAIRALLL</sequence>
<dbReference type="EMBL" id="KZ663597">
    <property type="protein sequence ID" value="PPS11416.1"/>
    <property type="molecule type" value="Genomic_DNA"/>
</dbReference>
<reference evidence="2 3" key="1">
    <citation type="submission" date="2015-01" db="EMBL/GenBank/DDBJ databases">
        <title>Genome of allotetraploid Gossypium barbadense reveals genomic plasticity and fiber elongation in cotton evolution.</title>
        <authorList>
            <person name="Chen X."/>
            <person name="Liu X."/>
            <person name="Zhao B."/>
            <person name="Zheng H."/>
            <person name="Hu Y."/>
            <person name="Lu G."/>
            <person name="Yang C."/>
            <person name="Chen J."/>
            <person name="Shan C."/>
            <person name="Zhang L."/>
            <person name="Zhou Y."/>
            <person name="Wang L."/>
            <person name="Guo W."/>
            <person name="Bai Y."/>
            <person name="Ruan J."/>
            <person name="Shangguan X."/>
            <person name="Mao Y."/>
            <person name="Jiang J."/>
            <person name="Zhu Y."/>
            <person name="Lei J."/>
            <person name="Kang H."/>
            <person name="Chen S."/>
            <person name="He X."/>
            <person name="Wang R."/>
            <person name="Wang Y."/>
            <person name="Chen J."/>
            <person name="Wang L."/>
            <person name="Yu S."/>
            <person name="Wang B."/>
            <person name="Wei J."/>
            <person name="Song S."/>
            <person name="Lu X."/>
            <person name="Gao Z."/>
            <person name="Gu W."/>
            <person name="Deng X."/>
            <person name="Ma D."/>
            <person name="Wang S."/>
            <person name="Liang W."/>
            <person name="Fang L."/>
            <person name="Cai C."/>
            <person name="Zhu X."/>
            <person name="Zhou B."/>
            <person name="Zhang Y."/>
            <person name="Chen Z."/>
            <person name="Xu S."/>
            <person name="Zhu R."/>
            <person name="Wang S."/>
            <person name="Zhang T."/>
            <person name="Zhao G."/>
        </authorList>
    </citation>
    <scope>NUCLEOTIDE SEQUENCE [LARGE SCALE GENOMIC DNA]</scope>
    <source>
        <strain evidence="3">cv. Xinhai21</strain>
        <tissue evidence="2">Leaf</tissue>
    </source>
</reference>
<gene>
    <name evidence="2" type="ORF">GOBAR_AA09233</name>
</gene>
<name>A0A2P5Y761_GOSBA</name>
<dbReference type="Proteomes" id="UP000239757">
    <property type="component" value="Unassembled WGS sequence"/>
</dbReference>
<protein>
    <submittedName>
        <fullName evidence="2">Uncharacterized protein</fullName>
    </submittedName>
</protein>
<evidence type="ECO:0000313" key="2">
    <source>
        <dbReference type="EMBL" id="PPS11416.1"/>
    </source>
</evidence>
<proteinExistence type="predicted"/>
<feature type="compositionally biased region" description="Basic residues" evidence="1">
    <location>
        <begin position="1"/>
        <end position="19"/>
    </location>
</feature>
<dbReference type="AlphaFoldDB" id="A0A2P5Y761"/>